<evidence type="ECO:0000313" key="3">
    <source>
        <dbReference type="EMBL" id="MEX5728655.1"/>
    </source>
</evidence>
<dbReference type="InterPro" id="IPR036318">
    <property type="entry name" value="FAD-bd_PCMH-like_sf"/>
</dbReference>
<comment type="caution">
    <text evidence="3">The sequence shown here is derived from an EMBL/GenBank/DDBJ whole genome shotgun (WGS) entry which is preliminary data.</text>
</comment>
<proteinExistence type="predicted"/>
<keyword evidence="4" id="KW-1185">Reference proteome</keyword>
<feature type="region of interest" description="Disordered" evidence="1">
    <location>
        <begin position="80"/>
        <end position="104"/>
    </location>
</feature>
<feature type="domain" description="Transporter-associated" evidence="2">
    <location>
        <begin position="1"/>
        <end position="38"/>
    </location>
</feature>
<dbReference type="InterPro" id="IPR016169">
    <property type="entry name" value="FAD-bd_PCMH_sub2"/>
</dbReference>
<dbReference type="InterPro" id="IPR005170">
    <property type="entry name" value="Transptr-assoc_dom"/>
</dbReference>
<dbReference type="SUPFAM" id="SSF56176">
    <property type="entry name" value="FAD-binding/transporter-associated domain-like"/>
    <property type="match status" value="1"/>
</dbReference>
<reference evidence="3 4" key="1">
    <citation type="submission" date="2024-06" db="EMBL/GenBank/DDBJ databases">
        <title>Genome of Rhodovulum iodosum, a marine photoferrotroph.</title>
        <authorList>
            <person name="Bianchini G."/>
            <person name="Nikeleit V."/>
            <person name="Kappler A."/>
            <person name="Bryce C."/>
            <person name="Sanchez-Baracaldo P."/>
        </authorList>
    </citation>
    <scope>NUCLEOTIDE SEQUENCE [LARGE SCALE GENOMIC DNA]</scope>
    <source>
        <strain evidence="3 4">UT/N1</strain>
    </source>
</reference>
<dbReference type="Pfam" id="PF03471">
    <property type="entry name" value="CorC_HlyC"/>
    <property type="match status" value="1"/>
</dbReference>
<accession>A0ABV3XTI7</accession>
<evidence type="ECO:0000313" key="4">
    <source>
        <dbReference type="Proteomes" id="UP001560019"/>
    </source>
</evidence>
<dbReference type="Gene3D" id="3.30.465.10">
    <property type="match status" value="1"/>
</dbReference>
<dbReference type="Proteomes" id="UP001560019">
    <property type="component" value="Unassembled WGS sequence"/>
</dbReference>
<gene>
    <name evidence="3" type="ORF">Ga0609869_002008</name>
</gene>
<evidence type="ECO:0000259" key="2">
    <source>
        <dbReference type="Pfam" id="PF03471"/>
    </source>
</evidence>
<evidence type="ECO:0000256" key="1">
    <source>
        <dbReference type="SAM" id="MobiDB-lite"/>
    </source>
</evidence>
<sequence length="104" mass="11666">MERLGEVPRVGQTVDIDGWRMEIIDLDGLRIDKLIVKRDAAARWPDATVPRGRRSNGLRRRDCKNVAIGTAQDGFRHAPEKEAGEAAATVRSDDHEIGRVVPRR</sequence>
<organism evidence="3 4">
    <name type="scientific">Rhodovulum iodosum</name>
    <dbReference type="NCBI Taxonomy" id="68291"/>
    <lineage>
        <taxon>Bacteria</taxon>
        <taxon>Pseudomonadati</taxon>
        <taxon>Pseudomonadota</taxon>
        <taxon>Alphaproteobacteria</taxon>
        <taxon>Rhodobacterales</taxon>
        <taxon>Paracoccaceae</taxon>
        <taxon>Rhodovulum</taxon>
    </lineage>
</organism>
<protein>
    <recommendedName>
        <fullName evidence="2">Transporter-associated domain-containing protein</fullName>
    </recommendedName>
</protein>
<dbReference type="EMBL" id="JBEHHI010000002">
    <property type="protein sequence ID" value="MEX5728655.1"/>
    <property type="molecule type" value="Genomic_DNA"/>
</dbReference>
<name>A0ABV3XTI7_9RHOB</name>